<keyword evidence="2" id="KW-1185">Reference proteome</keyword>
<name>A0A7W0BWA0_9BACL</name>
<evidence type="ECO:0000313" key="2">
    <source>
        <dbReference type="Proteomes" id="UP000580891"/>
    </source>
</evidence>
<dbReference type="EMBL" id="JACDUU010000002">
    <property type="protein sequence ID" value="MBA2871016.1"/>
    <property type="molecule type" value="Genomic_DNA"/>
</dbReference>
<dbReference type="Proteomes" id="UP000580891">
    <property type="component" value="Unassembled WGS sequence"/>
</dbReference>
<dbReference type="AlphaFoldDB" id="A0A7W0BWA0"/>
<proteinExistence type="predicted"/>
<sequence length="84" mass="9607">MRHNEPRDYVTIEDEQGNQKEFAVEALFDIEDKSYALLRSEDETIVMRVEGEEGDQYLVGITDPEESEAILDAYQIAVENAPVE</sequence>
<accession>A0A7W0BWA0</accession>
<comment type="caution">
    <text evidence="1">The sequence shown here is derived from an EMBL/GenBank/DDBJ whole genome shotgun (WGS) entry which is preliminary data.</text>
</comment>
<evidence type="ECO:0000313" key="1">
    <source>
        <dbReference type="EMBL" id="MBA2871016.1"/>
    </source>
</evidence>
<reference evidence="1 2" key="1">
    <citation type="submission" date="2020-07" db="EMBL/GenBank/DDBJ databases">
        <title>Genomic Encyclopedia of Type Strains, Phase IV (KMG-IV): sequencing the most valuable type-strain genomes for metagenomic binning, comparative biology and taxonomic classification.</title>
        <authorList>
            <person name="Goeker M."/>
        </authorList>
    </citation>
    <scope>NUCLEOTIDE SEQUENCE [LARGE SCALE GENOMIC DNA]</scope>
    <source>
        <strain evidence="1 2">DSM 25220</strain>
    </source>
</reference>
<dbReference type="RefSeq" id="WP_181536886.1">
    <property type="nucleotide sequence ID" value="NZ_JACDUU010000002.1"/>
</dbReference>
<protein>
    <submittedName>
        <fullName evidence="1">Uncharacterized protein YrzB (UPF0473 family)</fullName>
    </submittedName>
</protein>
<dbReference type="InterPro" id="IPR009711">
    <property type="entry name" value="UPF0473"/>
</dbReference>
<dbReference type="Pfam" id="PF06949">
    <property type="entry name" value="DUF1292"/>
    <property type="match status" value="1"/>
</dbReference>
<organism evidence="1 2">
    <name type="scientific">[Anoxybacillus] calidus</name>
    <dbReference type="NCBI Taxonomy" id="575178"/>
    <lineage>
        <taxon>Bacteria</taxon>
        <taxon>Bacillati</taxon>
        <taxon>Bacillota</taxon>
        <taxon>Bacilli</taxon>
        <taxon>Bacillales</taxon>
        <taxon>Anoxybacillaceae</taxon>
        <taxon>Paranoxybacillus</taxon>
    </lineage>
</organism>
<gene>
    <name evidence="1" type="ORF">HNQ85_001286</name>
</gene>